<sequence>MYELRKLMVLAVNEAVKQGLLSLEAPPNDGPTDEDGHLIAEIAGRPSVVNWSSISAGEVRVSVWWDYDHSKNPQANEKGDYRESFSSTQPLAKDSHYPKFVGVTVSGWLERKTARHLQGHGKEDLFDVYIRRGSKELLQQIPEPKPEGYKPEGKFFL</sequence>
<dbReference type="RefSeq" id="WP_112907847.1">
    <property type="nucleotide sequence ID" value="NZ_CP030762.1"/>
</dbReference>
<evidence type="ECO:0000313" key="1">
    <source>
        <dbReference type="EMBL" id="AXA43706.1"/>
    </source>
</evidence>
<organism evidence="1 2">
    <name type="scientific">Rhizobium leguminosarum</name>
    <dbReference type="NCBI Taxonomy" id="384"/>
    <lineage>
        <taxon>Bacteria</taxon>
        <taxon>Pseudomonadati</taxon>
        <taxon>Pseudomonadota</taxon>
        <taxon>Alphaproteobacteria</taxon>
        <taxon>Hyphomicrobiales</taxon>
        <taxon>Rhizobiaceae</taxon>
        <taxon>Rhizobium/Agrobacterium group</taxon>
        <taxon>Rhizobium</taxon>
    </lineage>
</organism>
<dbReference type="AlphaFoldDB" id="A0A2Z4YRE5"/>
<keyword evidence="1" id="KW-0614">Plasmid</keyword>
<evidence type="ECO:0000313" key="2">
    <source>
        <dbReference type="Proteomes" id="UP000251166"/>
    </source>
</evidence>
<dbReference type="EMBL" id="CP030762">
    <property type="protein sequence ID" value="AXA43706.1"/>
    <property type="molecule type" value="Genomic_DNA"/>
</dbReference>
<proteinExistence type="predicted"/>
<dbReference type="Proteomes" id="UP000251166">
    <property type="component" value="Plasmid unnamed2"/>
</dbReference>
<accession>A0A2Z4YRE5</accession>
<name>A0A2Z4YRE5_RHILE</name>
<gene>
    <name evidence="1" type="ORF">DLJ82_7461</name>
</gene>
<protein>
    <submittedName>
        <fullName evidence="1">Uncharacterized protein</fullName>
    </submittedName>
</protein>
<geneLocation type="plasmid" evidence="1 2">
    <name>unnamed2</name>
</geneLocation>
<reference evidence="1 2" key="1">
    <citation type="submission" date="2018-07" db="EMBL/GenBank/DDBJ databases">
        <title>Rhizobium leguminosarum strain:ATCC 14479 Genome sequencing and assembly.</title>
        <authorList>
            <person name="Chakraborty R."/>
        </authorList>
    </citation>
    <scope>NUCLEOTIDE SEQUENCE [LARGE SCALE GENOMIC DNA]</scope>
    <source>
        <strain evidence="1 2">ATCC 14479</strain>
        <plasmid evidence="2">Plasmid unnamed2</plasmid>
    </source>
</reference>